<dbReference type="Pfam" id="PF07669">
    <property type="entry name" value="Eco57I"/>
    <property type="match status" value="1"/>
</dbReference>
<dbReference type="PANTHER" id="PTHR33841">
    <property type="entry name" value="DNA METHYLTRANSFERASE YEEA-RELATED"/>
    <property type="match status" value="1"/>
</dbReference>
<dbReference type="Pfam" id="PF22837">
    <property type="entry name" value="M_Eco57I_C"/>
    <property type="match status" value="1"/>
</dbReference>
<proteinExistence type="inferred from homology"/>
<keyword evidence="11" id="KW-1185">Reference proteome</keyword>
<feature type="domain" description="Type II methyltransferase M.Eco57I C-terminal" evidence="9">
    <location>
        <begin position="288"/>
        <end position="500"/>
    </location>
</feature>
<evidence type="ECO:0000256" key="6">
    <source>
        <dbReference type="ARBA" id="ARBA00022747"/>
    </source>
</evidence>
<dbReference type="InterPro" id="IPR011639">
    <property type="entry name" value="MethylTrfase_TaqI-like_dom"/>
</dbReference>
<comment type="caution">
    <text evidence="10">The sequence shown here is derived from an EMBL/GenBank/DDBJ whole genome shotgun (WGS) entry which is preliminary data.</text>
</comment>
<dbReference type="Gene3D" id="3.40.50.150">
    <property type="entry name" value="Vaccinia Virus protein VP39"/>
    <property type="match status" value="1"/>
</dbReference>
<dbReference type="GO" id="GO:0008168">
    <property type="term" value="F:methyltransferase activity"/>
    <property type="evidence" value="ECO:0007669"/>
    <property type="project" value="UniProtKB-KW"/>
</dbReference>
<evidence type="ECO:0000256" key="2">
    <source>
        <dbReference type="ARBA" id="ARBA00011900"/>
    </source>
</evidence>
<reference evidence="10 11" key="1">
    <citation type="submission" date="2024-03" db="EMBL/GenBank/DDBJ databases">
        <title>Two novel Raoultella species associated with bleeding cankers of broadleaf hosts, Raoultella scottia sp. nov. and Raoultella lignicola sp. nov.</title>
        <authorList>
            <person name="Brady C.L."/>
        </authorList>
    </citation>
    <scope>NUCLEOTIDE SEQUENCE [LARGE SCALE GENOMIC DNA]</scope>
    <source>
        <strain evidence="10 11">BAC 10a-01-01</strain>
    </source>
</reference>
<dbReference type="PRINTS" id="PR00507">
    <property type="entry name" value="N12N6MTFRASE"/>
</dbReference>
<dbReference type="PROSITE" id="PS00092">
    <property type="entry name" value="N6_MTASE"/>
    <property type="match status" value="1"/>
</dbReference>
<evidence type="ECO:0000256" key="5">
    <source>
        <dbReference type="ARBA" id="ARBA00022691"/>
    </source>
</evidence>
<accession>A0ABU8Z7D3</accession>
<gene>
    <name evidence="10" type="ORF">QFI66_014685</name>
</gene>
<dbReference type="PANTHER" id="PTHR33841:SF5">
    <property type="entry name" value="DNA METHYLASE (MODIFICATION METHYLASE) (METHYLTRANSFERASE)-RELATED"/>
    <property type="match status" value="1"/>
</dbReference>
<dbReference type="SUPFAM" id="SSF53335">
    <property type="entry name" value="S-adenosyl-L-methionine-dependent methyltransferases"/>
    <property type="match status" value="1"/>
</dbReference>
<evidence type="ECO:0000313" key="10">
    <source>
        <dbReference type="EMBL" id="MEK0249334.1"/>
    </source>
</evidence>
<dbReference type="CDD" id="cd02440">
    <property type="entry name" value="AdoMet_MTases"/>
    <property type="match status" value="1"/>
</dbReference>
<protein>
    <recommendedName>
        <fullName evidence="2">site-specific DNA-methyltransferase (adenine-specific)</fullName>
        <ecNumber evidence="2">2.1.1.72</ecNumber>
    </recommendedName>
</protein>
<evidence type="ECO:0000313" key="11">
    <source>
        <dbReference type="Proteomes" id="UP001334005"/>
    </source>
</evidence>
<organism evidence="10 11">
    <name type="scientific">Raoultella scottii</name>
    <dbReference type="NCBI Taxonomy" id="3040937"/>
    <lineage>
        <taxon>Bacteria</taxon>
        <taxon>Pseudomonadati</taxon>
        <taxon>Pseudomonadota</taxon>
        <taxon>Gammaproteobacteria</taxon>
        <taxon>Enterobacterales</taxon>
        <taxon>Enterobacteriaceae</taxon>
        <taxon>Klebsiella/Raoultella group</taxon>
        <taxon>Raoultella</taxon>
    </lineage>
</organism>
<keyword evidence="4" id="KW-0808">Transferase</keyword>
<evidence type="ECO:0000256" key="7">
    <source>
        <dbReference type="ARBA" id="ARBA00047942"/>
    </source>
</evidence>
<evidence type="ECO:0000259" key="8">
    <source>
        <dbReference type="Pfam" id="PF07669"/>
    </source>
</evidence>
<feature type="domain" description="Type II methyltransferase M.TaqI-like" evidence="8">
    <location>
        <begin position="113"/>
        <end position="219"/>
    </location>
</feature>
<dbReference type="EC" id="2.1.1.72" evidence="2"/>
<dbReference type="EMBL" id="JARXNH020000055">
    <property type="protein sequence ID" value="MEK0249334.1"/>
    <property type="molecule type" value="Genomic_DNA"/>
</dbReference>
<keyword evidence="6" id="KW-0680">Restriction system</keyword>
<sequence length="503" mass="56506">MIEKLEAERLSIQSALDKKKTSAERNRLGQYATPSMLAHDILTYAKGLLPNSSPISFLDPALGSGAFYAALKRVFASDADLITHAAAFEIDPHYGIPAQTLWEPQGLHLTHGDFTSFEPNPRFNLIICNPPYVRHHHLSSDDKVRLQKRSFEASECKLSGFSGLYAHFLLQAHAWMAPGAIAGWLIPSEFMDVNYGREVKRYLLEKVTLLKIHRFSPDDVQFSDALVSSAVVWFKNELPSKENQTIFTFGGSLLAPQVEKALSRKDLAEEGKWTRFPTYDVRDKNVTGTQKLGDLFFVKRGLATGDNKFFVLTDQQVKERSLPEAVLRPILPSPRYVEGDEILVDADGKPANVSRMFLLDPNMDEDEIRDTYPTVAAYLDEGKAAGVDAGYLCRGRKRWYDQEQRPPAPIVCTYMGRSDSKSGRPFRFIRNRSQATAANSYLALYPKPALLELLNQEPKLIDSIWQQLNNIPPEILLGEGRVYGGGLHKLEPKELSKVPLKLL</sequence>
<dbReference type="GO" id="GO:0032259">
    <property type="term" value="P:methylation"/>
    <property type="evidence" value="ECO:0007669"/>
    <property type="project" value="UniProtKB-KW"/>
</dbReference>
<dbReference type="RefSeq" id="WP_331834945.1">
    <property type="nucleotide sequence ID" value="NZ_JARXNH020000055.1"/>
</dbReference>
<evidence type="ECO:0000256" key="4">
    <source>
        <dbReference type="ARBA" id="ARBA00022679"/>
    </source>
</evidence>
<keyword evidence="3 10" id="KW-0489">Methyltransferase</keyword>
<keyword evidence="5" id="KW-0949">S-adenosyl-L-methionine</keyword>
<dbReference type="InterPro" id="IPR029063">
    <property type="entry name" value="SAM-dependent_MTases_sf"/>
</dbReference>
<dbReference type="Proteomes" id="UP001334005">
    <property type="component" value="Unassembled WGS sequence"/>
</dbReference>
<dbReference type="InterPro" id="IPR050953">
    <property type="entry name" value="N4_N6_ade-DNA_methylase"/>
</dbReference>
<dbReference type="InterPro" id="IPR054520">
    <property type="entry name" value="M_Eco57I_C"/>
</dbReference>
<name>A0ABU8Z7D3_9ENTR</name>
<comment type="catalytic activity">
    <reaction evidence="7">
        <text>a 2'-deoxyadenosine in DNA + S-adenosyl-L-methionine = an N(6)-methyl-2'-deoxyadenosine in DNA + S-adenosyl-L-homocysteine + H(+)</text>
        <dbReference type="Rhea" id="RHEA:15197"/>
        <dbReference type="Rhea" id="RHEA-COMP:12418"/>
        <dbReference type="Rhea" id="RHEA-COMP:12419"/>
        <dbReference type="ChEBI" id="CHEBI:15378"/>
        <dbReference type="ChEBI" id="CHEBI:57856"/>
        <dbReference type="ChEBI" id="CHEBI:59789"/>
        <dbReference type="ChEBI" id="CHEBI:90615"/>
        <dbReference type="ChEBI" id="CHEBI:90616"/>
        <dbReference type="EC" id="2.1.1.72"/>
    </reaction>
</comment>
<dbReference type="InterPro" id="IPR002052">
    <property type="entry name" value="DNA_methylase_N6_adenine_CS"/>
</dbReference>
<evidence type="ECO:0000256" key="3">
    <source>
        <dbReference type="ARBA" id="ARBA00022603"/>
    </source>
</evidence>
<comment type="similarity">
    <text evidence="1">Belongs to the N(4)/N(6)-methyltransferase family.</text>
</comment>
<evidence type="ECO:0000256" key="1">
    <source>
        <dbReference type="ARBA" id="ARBA00006594"/>
    </source>
</evidence>
<evidence type="ECO:0000259" key="9">
    <source>
        <dbReference type="Pfam" id="PF22837"/>
    </source>
</evidence>